<organism evidence="1">
    <name type="scientific">Aegilops tauschii</name>
    <name type="common">Tausch's goatgrass</name>
    <name type="synonym">Aegilops squarrosa</name>
    <dbReference type="NCBI Taxonomy" id="37682"/>
    <lineage>
        <taxon>Eukaryota</taxon>
        <taxon>Viridiplantae</taxon>
        <taxon>Streptophyta</taxon>
        <taxon>Embryophyta</taxon>
        <taxon>Tracheophyta</taxon>
        <taxon>Spermatophyta</taxon>
        <taxon>Magnoliopsida</taxon>
        <taxon>Liliopsida</taxon>
        <taxon>Poales</taxon>
        <taxon>Poaceae</taxon>
        <taxon>BOP clade</taxon>
        <taxon>Pooideae</taxon>
        <taxon>Triticodae</taxon>
        <taxon>Triticeae</taxon>
        <taxon>Triticinae</taxon>
        <taxon>Aegilops</taxon>
    </lineage>
</organism>
<evidence type="ECO:0000313" key="1">
    <source>
        <dbReference type="EnsemblPlants" id="EMT16243"/>
    </source>
</evidence>
<name>N1QYP6_AEGTA</name>
<proteinExistence type="predicted"/>
<dbReference type="EnsemblPlants" id="EMT16243">
    <property type="protein sequence ID" value="EMT16243"/>
    <property type="gene ID" value="F775_29188"/>
</dbReference>
<sequence>MASRTVDVTLVSARDLRDVNLVSKMEWHGMATFALFCPAHTEKWWLGEWVSHYPLVERCCVPINLNEMYVVPARRSIRSNYLYAAY</sequence>
<protein>
    <submittedName>
        <fullName evidence="1">Uncharacterized protein</fullName>
    </submittedName>
</protein>
<dbReference type="AlphaFoldDB" id="N1QYP6"/>
<reference evidence="1" key="1">
    <citation type="submission" date="2015-06" db="UniProtKB">
        <authorList>
            <consortium name="EnsemblPlants"/>
        </authorList>
    </citation>
    <scope>IDENTIFICATION</scope>
</reference>
<accession>N1QYP6</accession>